<dbReference type="RefSeq" id="WP_119656110.1">
    <property type="nucleotide sequence ID" value="NZ_JBHUOI010000073.1"/>
</dbReference>
<keyword evidence="2" id="KW-1133">Transmembrane helix</keyword>
<dbReference type="EMBL" id="QYCN01000017">
    <property type="protein sequence ID" value="RIY09230.1"/>
    <property type="molecule type" value="Genomic_DNA"/>
</dbReference>
<sequence length="521" mass="56197">MTENDSDPFYQDLRRKLENYGSPPPESVWAGIQQQVPPPPPRWRRLAPVLLLALLLIGITATTSYWRPFFRGGRTERAAPTQAATATTAPAATVAAHHGPQPQPDALTARAGRPSNSNTTRATAASPDSDASTNSAAASNAAATESGASLPAAGQSFRQPTTRPSGRFGVVPNRRRTRTLANREASAADQSALSPGAANRRNRRPRTAEERRTAALAAARRLVVAGNRNGSQSRRRTGQGDPEARAGSRFASRRHRRTDQATQPAQPEPATSLTNEALALRPLLTPPPLAAAPAEVNRQRQPRTKRPTRQELRLRDWSVQLTGGPGLTYRLLGGSPTQLEGLERPTVSGSGQLLGAYAFSRQLTVAGGLGFAQYANSLRYTLKKTASDQTRQIDFRDVYNFVTLPVQAQLTLGGNHRWRYGVLGGGTAALLTGARTTEGSACNCGQRRWIPGSADSTFQRLNLALTVGAFANYQFAPGQWLTIRPQGQLFLNSLTQPPGTPRRPWSGGVQVGYSWDLDPHH</sequence>
<dbReference type="OrthoDB" id="863638at2"/>
<keyword evidence="2" id="KW-0472">Membrane</keyword>
<evidence type="ECO:0000256" key="2">
    <source>
        <dbReference type="SAM" id="Phobius"/>
    </source>
</evidence>
<feature type="transmembrane region" description="Helical" evidence="2">
    <location>
        <begin position="46"/>
        <end position="66"/>
    </location>
</feature>
<keyword evidence="4" id="KW-1185">Reference proteome</keyword>
<keyword evidence="2" id="KW-0812">Transmembrane</keyword>
<dbReference type="Proteomes" id="UP000284250">
    <property type="component" value="Unassembled WGS sequence"/>
</dbReference>
<proteinExistence type="predicted"/>
<reference evidence="3 4" key="1">
    <citation type="submission" date="2018-09" db="EMBL/GenBank/DDBJ databases">
        <authorList>
            <person name="Zeman M."/>
            <person name="Pardy F."/>
        </authorList>
    </citation>
    <scope>NUCLEOTIDE SEQUENCE [LARGE SCALE GENOMIC DNA]</scope>
    <source>
        <strain evidence="3 4">CCM 8852</strain>
    </source>
</reference>
<feature type="compositionally biased region" description="Low complexity" evidence="1">
    <location>
        <begin position="214"/>
        <end position="229"/>
    </location>
</feature>
<protein>
    <submittedName>
        <fullName evidence="3">Uncharacterized protein</fullName>
    </submittedName>
</protein>
<feature type="compositionally biased region" description="Low complexity" evidence="1">
    <location>
        <begin position="119"/>
        <end position="149"/>
    </location>
</feature>
<reference evidence="3 4" key="2">
    <citation type="submission" date="2019-01" db="EMBL/GenBank/DDBJ databases">
        <title>Hymenobacter humicola sp. nov., isolated from soils in Antarctica.</title>
        <authorList>
            <person name="Sedlacek I."/>
            <person name="Holochova P."/>
            <person name="Kralova S."/>
            <person name="Pantucek R."/>
            <person name="Stankova E."/>
            <person name="Vrbovska V."/>
            <person name="Kristofova L."/>
            <person name="Svec P."/>
            <person name="Busse H.-J."/>
        </authorList>
    </citation>
    <scope>NUCLEOTIDE SEQUENCE [LARGE SCALE GENOMIC DNA]</scope>
    <source>
        <strain evidence="3 4">CCM 8852</strain>
    </source>
</reference>
<comment type="caution">
    <text evidence="3">The sequence shown here is derived from an EMBL/GenBank/DDBJ whole genome shotgun (WGS) entry which is preliminary data.</text>
</comment>
<feature type="region of interest" description="Disordered" evidence="1">
    <location>
        <begin position="1"/>
        <end position="26"/>
    </location>
</feature>
<feature type="region of interest" description="Disordered" evidence="1">
    <location>
        <begin position="287"/>
        <end position="309"/>
    </location>
</feature>
<evidence type="ECO:0000313" key="4">
    <source>
        <dbReference type="Proteomes" id="UP000284250"/>
    </source>
</evidence>
<feature type="region of interest" description="Disordered" evidence="1">
    <location>
        <begin position="77"/>
        <end position="271"/>
    </location>
</feature>
<accession>A0A418QW76</accession>
<organism evidence="3 4">
    <name type="scientific">Hymenobacter rubripertinctus</name>
    <dbReference type="NCBI Taxonomy" id="2029981"/>
    <lineage>
        <taxon>Bacteria</taxon>
        <taxon>Pseudomonadati</taxon>
        <taxon>Bacteroidota</taxon>
        <taxon>Cytophagia</taxon>
        <taxon>Cytophagales</taxon>
        <taxon>Hymenobacteraceae</taxon>
        <taxon>Hymenobacter</taxon>
    </lineage>
</organism>
<evidence type="ECO:0000313" key="3">
    <source>
        <dbReference type="EMBL" id="RIY09230.1"/>
    </source>
</evidence>
<name>A0A418QW76_9BACT</name>
<feature type="compositionally biased region" description="Polar residues" evidence="1">
    <location>
        <begin position="260"/>
        <end position="271"/>
    </location>
</feature>
<feature type="compositionally biased region" description="Low complexity" evidence="1">
    <location>
        <begin position="78"/>
        <end position="96"/>
    </location>
</feature>
<evidence type="ECO:0000256" key="1">
    <source>
        <dbReference type="SAM" id="MobiDB-lite"/>
    </source>
</evidence>
<gene>
    <name evidence="3" type="ORF">D0T11_12380</name>
</gene>
<dbReference type="AlphaFoldDB" id="A0A418QW76"/>